<dbReference type="HOGENOM" id="CLU_2734328_0_0_3"/>
<reference evidence="1 2" key="1">
    <citation type="journal article" date="2003" name="DNA Res.">
        <title>Complete genome structure of Gloeobacter violaceus PCC 7421, a cyanobacterium that lacks thylakoids.</title>
        <authorList>
            <person name="Nakamura Y."/>
            <person name="Kaneko T."/>
            <person name="Sato S."/>
            <person name="Mimuro M."/>
            <person name="Miyashita H."/>
            <person name="Tsuchiya T."/>
            <person name="Sasamoto S."/>
            <person name="Watanabe A."/>
            <person name="Kawashima K."/>
            <person name="Kishida Y."/>
            <person name="Kiyokawa C."/>
            <person name="Kohara M."/>
            <person name="Matsumoto M."/>
            <person name="Matsuno A."/>
            <person name="Nakazaki N."/>
            <person name="Shimpo S."/>
            <person name="Takeuchi C."/>
            <person name="Yamada M."/>
            <person name="Tabata S."/>
        </authorList>
    </citation>
    <scope>NUCLEOTIDE SEQUENCE [LARGE SCALE GENOMIC DNA]</scope>
    <source>
        <strain evidence="2">ATCC 29082 / PCC 7421</strain>
    </source>
</reference>
<dbReference type="InParanoid" id="Q7NIA6"/>
<protein>
    <submittedName>
        <fullName evidence="1">Gsr2277 protein</fullName>
    </submittedName>
</protein>
<organism evidence="1 2">
    <name type="scientific">Gloeobacter violaceus (strain ATCC 29082 / PCC 7421)</name>
    <dbReference type="NCBI Taxonomy" id="251221"/>
    <lineage>
        <taxon>Bacteria</taxon>
        <taxon>Bacillati</taxon>
        <taxon>Cyanobacteriota</taxon>
        <taxon>Cyanophyceae</taxon>
        <taxon>Gloeobacterales</taxon>
        <taxon>Gloeobacteraceae</taxon>
        <taxon>Gloeobacter</taxon>
    </lineage>
</organism>
<dbReference type="KEGG" id="gvi:gsr2277"/>
<proteinExistence type="predicted"/>
<gene>
    <name evidence="1" type="ordered locus">gsr2277</name>
</gene>
<reference evidence="1 2" key="2">
    <citation type="journal article" date="2003" name="DNA Res.">
        <title>Complete genome structure of Gloeobacter violaceus PCC 7421, a cyanobacterium that lacks thylakoids (supplement).</title>
        <authorList>
            <person name="Nakamura Y."/>
            <person name="Kaneko T."/>
            <person name="Sato S."/>
            <person name="Mimuro M."/>
            <person name="Miyashita H."/>
            <person name="Tsuchiya T."/>
            <person name="Sasamoto S."/>
            <person name="Watanabe A."/>
            <person name="Kawashima K."/>
            <person name="Kishida Y."/>
            <person name="Kiyokawa C."/>
            <person name="Kohara M."/>
            <person name="Matsumoto M."/>
            <person name="Matsuno A."/>
            <person name="Nakazaki N."/>
            <person name="Shimpo S."/>
            <person name="Takeuchi C."/>
            <person name="Yamada M."/>
            <person name="Tabata S."/>
        </authorList>
    </citation>
    <scope>NUCLEOTIDE SEQUENCE [LARGE SCALE GENOMIC DNA]</scope>
    <source>
        <strain evidence="2">ATCC 29082 / PCC 7421</strain>
    </source>
</reference>
<dbReference type="AlphaFoldDB" id="Q7NIA6"/>
<dbReference type="STRING" id="251221.gene:10759772"/>
<keyword evidence="2" id="KW-1185">Reference proteome</keyword>
<dbReference type="EMBL" id="BA000045">
    <property type="protein sequence ID" value="BAC90218.1"/>
    <property type="molecule type" value="Genomic_DNA"/>
</dbReference>
<evidence type="ECO:0000313" key="1">
    <source>
        <dbReference type="EMBL" id="BAC90218.1"/>
    </source>
</evidence>
<evidence type="ECO:0000313" key="2">
    <source>
        <dbReference type="Proteomes" id="UP000000557"/>
    </source>
</evidence>
<dbReference type="EnsemblBacteria" id="BAC90218">
    <property type="protein sequence ID" value="BAC90218"/>
    <property type="gene ID" value="BAC90218"/>
</dbReference>
<sequence length="71" mass="8261">MMPSYFVWIKAWMENLSDVEKQTLIELLTKLRSGLCAIQKSKFNSLMEHSSMAPPSGARSNPRRRRIYCIL</sequence>
<name>Q7NIA6_GLOVI</name>
<dbReference type="Proteomes" id="UP000000557">
    <property type="component" value="Chromosome"/>
</dbReference>
<accession>Q7NIA6</accession>